<dbReference type="EMBL" id="LS483364">
    <property type="protein sequence ID" value="SQF70222.1"/>
    <property type="molecule type" value="Genomic_DNA"/>
</dbReference>
<reference evidence="2 3" key="1">
    <citation type="submission" date="2018-06" db="EMBL/GenBank/DDBJ databases">
        <authorList>
            <consortium name="Pathogen Informatics"/>
            <person name="Doyle S."/>
        </authorList>
    </citation>
    <scope>NUCLEOTIDE SEQUENCE [LARGE SCALE GENOMIC DNA]</scope>
    <source>
        <strain evidence="2 3">NCTC11086</strain>
    </source>
</reference>
<dbReference type="Proteomes" id="UP000248534">
    <property type="component" value="Chromosome 1"/>
</dbReference>
<name>A0A2X4AIQ7_STRSA</name>
<accession>A0A2X4AIQ7</accession>
<feature type="domain" description="DUF4435" evidence="1">
    <location>
        <begin position="33"/>
        <end position="222"/>
    </location>
</feature>
<protein>
    <recommendedName>
        <fullName evidence="1">DUF4435 domain-containing protein</fullName>
    </recommendedName>
</protein>
<proteinExistence type="predicted"/>
<evidence type="ECO:0000313" key="2">
    <source>
        <dbReference type="EMBL" id="SQF70222.1"/>
    </source>
</evidence>
<evidence type="ECO:0000313" key="3">
    <source>
        <dbReference type="Proteomes" id="UP000248534"/>
    </source>
</evidence>
<gene>
    <name evidence="2" type="ORF">NCTC11086_00056</name>
</gene>
<sequence length="326" mass="39274">MKSVTIENHLESLTESSVIWERYTRDAKINPNRYFVFYEGKDRQYYDCRIRNFTNNYNAYEVGGKSKVLQLVDKFTHEEGYKLKNKLFFIDKDYERYRLDSDVYMTPKYSIENFYVSHTVIERILKTHFGINEDDPEFSKVLDFFNERYKEFIQHLTDMNLWAICCQLNEVKIDFDLLGLKNNADKIVKIKHEKKIELLVEDISFNFFESMYEKMLSEKIKKGSEKNGRDYVSELSIFRDRREHIRYTFENDIEEYRVHIEDYSRGKQLLWFLKEFILSVEGKSGGILKKQFFIDDRAIMTVFTNCADTPECLNDYLKRKCCLTFT</sequence>
<dbReference type="RefSeq" id="WP_048773626.1">
    <property type="nucleotide sequence ID" value="NZ_JAHZOT010000003.1"/>
</dbReference>
<dbReference type="Pfam" id="PF14491">
    <property type="entry name" value="DUF4435"/>
    <property type="match status" value="1"/>
</dbReference>
<evidence type="ECO:0000259" key="1">
    <source>
        <dbReference type="Pfam" id="PF14491"/>
    </source>
</evidence>
<dbReference type="AlphaFoldDB" id="A0A2X4AIQ7"/>
<dbReference type="InterPro" id="IPR029492">
    <property type="entry name" value="DUF4435"/>
</dbReference>
<organism evidence="2 3">
    <name type="scientific">Streptococcus sanguinis</name>
    <dbReference type="NCBI Taxonomy" id="1305"/>
    <lineage>
        <taxon>Bacteria</taxon>
        <taxon>Bacillati</taxon>
        <taxon>Bacillota</taxon>
        <taxon>Bacilli</taxon>
        <taxon>Lactobacillales</taxon>
        <taxon>Streptococcaceae</taxon>
        <taxon>Streptococcus</taxon>
    </lineage>
</organism>